<feature type="active site" description="Charge relay system" evidence="5">
    <location>
        <position position="109"/>
    </location>
</feature>
<dbReference type="PANTHER" id="PTHR43806">
    <property type="entry name" value="PEPTIDASE S8"/>
    <property type="match status" value="1"/>
</dbReference>
<feature type="domain" description="Peptidase S8/S53" evidence="9">
    <location>
        <begin position="70"/>
        <end position="307"/>
    </location>
</feature>
<dbReference type="Proteomes" id="UP000572680">
    <property type="component" value="Unassembled WGS sequence"/>
</dbReference>
<comment type="caution">
    <text evidence="10">The sequence shown here is derived from an EMBL/GenBank/DDBJ whole genome shotgun (WGS) entry which is preliminary data.</text>
</comment>
<gene>
    <name evidence="10" type="ORF">HNR61_007199</name>
</gene>
<dbReference type="InterPro" id="IPR015500">
    <property type="entry name" value="Peptidase_S8_subtilisin-rel"/>
</dbReference>
<evidence type="ECO:0000256" key="7">
    <source>
        <dbReference type="SAM" id="Phobius"/>
    </source>
</evidence>
<reference evidence="10 11" key="1">
    <citation type="submission" date="2020-08" db="EMBL/GenBank/DDBJ databases">
        <title>Genomic Encyclopedia of Type Strains, Phase IV (KMG-IV): sequencing the most valuable type-strain genomes for metagenomic binning, comparative biology and taxonomic classification.</title>
        <authorList>
            <person name="Goeker M."/>
        </authorList>
    </citation>
    <scope>NUCLEOTIDE SEQUENCE [LARGE SCALE GENOMIC DNA]</scope>
    <source>
        <strain evidence="10 11">DSM 44197</strain>
    </source>
</reference>
<dbReference type="PROSITE" id="PS00136">
    <property type="entry name" value="SUBTILASE_ASP"/>
    <property type="match status" value="1"/>
</dbReference>
<dbReference type="InterPro" id="IPR036852">
    <property type="entry name" value="Peptidase_S8/S53_dom_sf"/>
</dbReference>
<keyword evidence="7" id="KW-0812">Transmembrane</keyword>
<keyword evidence="3 5" id="KW-0378">Hydrolase</keyword>
<feature type="transmembrane region" description="Helical" evidence="7">
    <location>
        <begin position="353"/>
        <end position="376"/>
    </location>
</feature>
<dbReference type="InterPro" id="IPR023828">
    <property type="entry name" value="Peptidase_S8_Ser-AS"/>
</dbReference>
<keyword evidence="8" id="KW-0732">Signal</keyword>
<dbReference type="PROSITE" id="PS00138">
    <property type="entry name" value="SUBTILASE_SER"/>
    <property type="match status" value="1"/>
</dbReference>
<dbReference type="PROSITE" id="PS51892">
    <property type="entry name" value="SUBTILASE"/>
    <property type="match status" value="1"/>
</dbReference>
<dbReference type="EMBL" id="JACJIA010000012">
    <property type="protein sequence ID" value="MBA8955523.1"/>
    <property type="molecule type" value="Genomic_DNA"/>
</dbReference>
<evidence type="ECO:0000313" key="10">
    <source>
        <dbReference type="EMBL" id="MBA8955523.1"/>
    </source>
</evidence>
<feature type="chain" id="PRO_5031263576" evidence="8">
    <location>
        <begin position="29"/>
        <end position="385"/>
    </location>
</feature>
<keyword evidence="2 5" id="KW-0645">Protease</keyword>
<evidence type="ECO:0000313" key="11">
    <source>
        <dbReference type="Proteomes" id="UP000572680"/>
    </source>
</evidence>
<keyword evidence="7" id="KW-0472">Membrane</keyword>
<keyword evidence="11" id="KW-1185">Reference proteome</keyword>
<dbReference type="RefSeq" id="WP_182847517.1">
    <property type="nucleotide sequence ID" value="NZ_JACJIA010000012.1"/>
</dbReference>
<accession>A0A7W3LWC6</accession>
<dbReference type="InterPro" id="IPR023827">
    <property type="entry name" value="Peptidase_S8_Asp-AS"/>
</dbReference>
<dbReference type="SUPFAM" id="SSF52743">
    <property type="entry name" value="Subtilisin-like"/>
    <property type="match status" value="1"/>
</dbReference>
<dbReference type="Gene3D" id="3.40.50.200">
    <property type="entry name" value="Peptidase S8/S53 domain"/>
    <property type="match status" value="1"/>
</dbReference>
<feature type="signal peptide" evidence="8">
    <location>
        <begin position="1"/>
        <end position="28"/>
    </location>
</feature>
<evidence type="ECO:0000259" key="9">
    <source>
        <dbReference type="Pfam" id="PF00082"/>
    </source>
</evidence>
<dbReference type="AlphaFoldDB" id="A0A7W3LWC6"/>
<dbReference type="GO" id="GO:0006508">
    <property type="term" value="P:proteolysis"/>
    <property type="evidence" value="ECO:0007669"/>
    <property type="project" value="UniProtKB-KW"/>
</dbReference>
<feature type="active site" description="Charge relay system" evidence="5">
    <location>
        <position position="269"/>
    </location>
</feature>
<protein>
    <submittedName>
        <fullName evidence="10">Type VII secretion-associated serine protease mycosin</fullName>
    </submittedName>
</protein>
<evidence type="ECO:0000256" key="1">
    <source>
        <dbReference type="ARBA" id="ARBA00011073"/>
    </source>
</evidence>
<comment type="similarity">
    <text evidence="1 5 6">Belongs to the peptidase S8 family.</text>
</comment>
<dbReference type="Pfam" id="PF00082">
    <property type="entry name" value="Peptidase_S8"/>
    <property type="match status" value="1"/>
</dbReference>
<keyword evidence="4 5" id="KW-0720">Serine protease</keyword>
<organism evidence="10 11">
    <name type="scientific">Actinomadura namibiensis</name>
    <dbReference type="NCBI Taxonomy" id="182080"/>
    <lineage>
        <taxon>Bacteria</taxon>
        <taxon>Bacillati</taxon>
        <taxon>Actinomycetota</taxon>
        <taxon>Actinomycetes</taxon>
        <taxon>Streptosporangiales</taxon>
        <taxon>Thermomonosporaceae</taxon>
        <taxon>Actinomadura</taxon>
    </lineage>
</organism>
<dbReference type="InterPro" id="IPR000209">
    <property type="entry name" value="Peptidase_S8/S53_dom"/>
</dbReference>
<proteinExistence type="inferred from homology"/>
<sequence>MRGARLSAGVAAVALGTLAVLPAPVAQAAPAKGKCQNPLESTGYQKSALPKQLWGQERMNFTEAWELSRGKGVKIAIVDSGVDVNHPQLRGRVAAYDVTGTGLTDCVGHGTHLAGIIGAKDLRGQGVPLVGVAPEAQLISVKAATGGQVGDPGWFPKAIRKATDLGAKVINLSVQSTDYAALRAAVEYAQSRNVLIVAAAGNIREDRSNSQRPAYPASYPGVLAVGALNQDGSLTTFSNRNSTVAVTAPGQQIVSTWPGGAYYVKDGTSQAAPFAAGAAALVRAYHPRWTYQQVKQQIERTADGATTQGTGSGVINIQRAVTTVNVGKQAPVASAPQKVALMRPPKEDRVGKILAFSIAGVTLVAAAGVGVGALVIPAARRRAAR</sequence>
<dbReference type="PANTHER" id="PTHR43806:SF11">
    <property type="entry name" value="CEREVISIN-RELATED"/>
    <property type="match status" value="1"/>
</dbReference>
<evidence type="ECO:0000256" key="5">
    <source>
        <dbReference type="PROSITE-ProRule" id="PRU01240"/>
    </source>
</evidence>
<evidence type="ECO:0000256" key="3">
    <source>
        <dbReference type="ARBA" id="ARBA00022801"/>
    </source>
</evidence>
<feature type="active site" description="Charge relay system" evidence="5">
    <location>
        <position position="79"/>
    </location>
</feature>
<evidence type="ECO:0000256" key="4">
    <source>
        <dbReference type="ARBA" id="ARBA00022825"/>
    </source>
</evidence>
<keyword evidence="7" id="KW-1133">Transmembrane helix</keyword>
<evidence type="ECO:0000256" key="2">
    <source>
        <dbReference type="ARBA" id="ARBA00022670"/>
    </source>
</evidence>
<dbReference type="PRINTS" id="PR00723">
    <property type="entry name" value="SUBTILISIN"/>
</dbReference>
<evidence type="ECO:0000256" key="6">
    <source>
        <dbReference type="RuleBase" id="RU003355"/>
    </source>
</evidence>
<dbReference type="GO" id="GO:0004252">
    <property type="term" value="F:serine-type endopeptidase activity"/>
    <property type="evidence" value="ECO:0007669"/>
    <property type="project" value="UniProtKB-UniRule"/>
</dbReference>
<evidence type="ECO:0000256" key="8">
    <source>
        <dbReference type="SAM" id="SignalP"/>
    </source>
</evidence>
<dbReference type="InterPro" id="IPR050131">
    <property type="entry name" value="Peptidase_S8_subtilisin-like"/>
</dbReference>
<name>A0A7W3LWC6_ACTNM</name>